<dbReference type="EMBL" id="CAADFA010000061">
    <property type="protein sequence ID" value="VFJ48608.1"/>
    <property type="molecule type" value="Genomic_DNA"/>
</dbReference>
<feature type="signal peptide" evidence="2">
    <location>
        <begin position="1"/>
        <end position="27"/>
    </location>
</feature>
<evidence type="ECO:0000256" key="1">
    <source>
        <dbReference type="SAM" id="Coils"/>
    </source>
</evidence>
<feature type="coiled-coil region" evidence="1">
    <location>
        <begin position="41"/>
        <end position="75"/>
    </location>
</feature>
<evidence type="ECO:0000256" key="2">
    <source>
        <dbReference type="SAM" id="SignalP"/>
    </source>
</evidence>
<keyword evidence="2" id="KW-0732">Signal</keyword>
<dbReference type="EMBL" id="CAADEZ010000045">
    <property type="protein sequence ID" value="VFJ47238.1"/>
    <property type="molecule type" value="Genomic_DNA"/>
</dbReference>
<feature type="chain" id="PRO_5036354126" description="Lysozyme inhibitor LprI N-terminal domain-containing protein" evidence="2">
    <location>
        <begin position="28"/>
        <end position="174"/>
    </location>
</feature>
<gene>
    <name evidence="3" type="ORF">BECKFM1743A_GA0114220_1004512</name>
    <name evidence="5" type="ORF">BECKFM1743B_GA0114221_1005810</name>
    <name evidence="4" type="ORF">BECKFM1743C_GA0114222_1006111</name>
</gene>
<sequence>MGATKNLVLFLSLMAVALMLCPHAVRAQSDEVEMANKAASLRRLAEQARSQDLSREVLEEERARYRRALDAIYENGFIVDFNSAWLNDLVENWDCRFAEASIRELARRREEVWTRLEFVKGRCRDAVSQTPAVRSTCTRAIRENNALIARFDRMERQYAPQCPATTLNDSASTP</sequence>
<evidence type="ECO:0000313" key="3">
    <source>
        <dbReference type="EMBL" id="VFJ47238.1"/>
    </source>
</evidence>
<evidence type="ECO:0000313" key="5">
    <source>
        <dbReference type="EMBL" id="VFK08063.1"/>
    </source>
</evidence>
<protein>
    <recommendedName>
        <fullName evidence="6">Lysozyme inhibitor LprI N-terminal domain-containing protein</fullName>
    </recommendedName>
</protein>
<keyword evidence="1" id="KW-0175">Coiled coil</keyword>
<dbReference type="EMBL" id="CAADFL010000058">
    <property type="protein sequence ID" value="VFK08063.1"/>
    <property type="molecule type" value="Genomic_DNA"/>
</dbReference>
<dbReference type="AlphaFoldDB" id="A0A450S990"/>
<proteinExistence type="predicted"/>
<organism evidence="4">
    <name type="scientific">Candidatus Kentrum sp. FM</name>
    <dbReference type="NCBI Taxonomy" id="2126340"/>
    <lineage>
        <taxon>Bacteria</taxon>
        <taxon>Pseudomonadati</taxon>
        <taxon>Pseudomonadota</taxon>
        <taxon>Gammaproteobacteria</taxon>
        <taxon>Candidatus Kentrum</taxon>
    </lineage>
</organism>
<accession>A0A450S990</accession>
<reference evidence="4" key="1">
    <citation type="submission" date="2019-02" db="EMBL/GenBank/DDBJ databases">
        <authorList>
            <person name="Gruber-Vodicka R. H."/>
            <person name="Seah K. B. B."/>
        </authorList>
    </citation>
    <scope>NUCLEOTIDE SEQUENCE</scope>
    <source>
        <strain evidence="3">BECK_BZ163</strain>
        <strain evidence="5">BECK_BZ164</strain>
        <strain evidence="4">BECK_BZ165</strain>
    </source>
</reference>
<name>A0A450S990_9GAMM</name>
<evidence type="ECO:0008006" key="6">
    <source>
        <dbReference type="Google" id="ProtNLM"/>
    </source>
</evidence>
<evidence type="ECO:0000313" key="4">
    <source>
        <dbReference type="EMBL" id="VFJ48608.1"/>
    </source>
</evidence>